<evidence type="ECO:0000313" key="2">
    <source>
        <dbReference type="Proteomes" id="UP001497535"/>
    </source>
</evidence>
<dbReference type="EMBL" id="CAVMJV010000001">
    <property type="protein sequence ID" value="CAK5007885.1"/>
    <property type="molecule type" value="Genomic_DNA"/>
</dbReference>
<gene>
    <name evidence="1" type="ORF">MENTE1834_LOCUS903</name>
</gene>
<accession>A0ACB0XLM8</accession>
<sequence length="314" mass="36353">MITMQHKNRFSYNQAVNYSSIEISGLTENSKDIVDNHNGQYIVIGKDVQKSLLSEKRGSELHESSRGPYTFRDLESLPPRRHAITWLLPGEELHLDKREELCMGFLYPLIFDVVLGCISKIEKIGYYNVRGGSKNSNLKIQPYGISINCKDVRKVRFFLKRELRNRRALFDCLKLYSFPNTNRQPFFAKKYKEKFQFDGWLLFDANSEFIRQKKSNDSWRPTLINKDYDFAGTYPSLLFVPSEVFKTKSPDDFLRSVSKFRSKKRIPVLSWIDYRTSAALVRSSQPLVGALSRKSASDEELVGLGVNGWVVTIF</sequence>
<keyword evidence="2" id="KW-1185">Reference proteome</keyword>
<name>A0ACB0XLM8_MELEN</name>
<proteinExistence type="predicted"/>
<dbReference type="Proteomes" id="UP001497535">
    <property type="component" value="Unassembled WGS sequence"/>
</dbReference>
<organism evidence="1 2">
    <name type="scientific">Meloidogyne enterolobii</name>
    <name type="common">Root-knot nematode worm</name>
    <name type="synonym">Meloidogyne mayaguensis</name>
    <dbReference type="NCBI Taxonomy" id="390850"/>
    <lineage>
        <taxon>Eukaryota</taxon>
        <taxon>Metazoa</taxon>
        <taxon>Ecdysozoa</taxon>
        <taxon>Nematoda</taxon>
        <taxon>Chromadorea</taxon>
        <taxon>Rhabditida</taxon>
        <taxon>Tylenchina</taxon>
        <taxon>Tylenchomorpha</taxon>
        <taxon>Tylenchoidea</taxon>
        <taxon>Meloidogynidae</taxon>
        <taxon>Meloidogyninae</taxon>
        <taxon>Meloidogyne</taxon>
    </lineage>
</organism>
<comment type="caution">
    <text evidence="1">The sequence shown here is derived from an EMBL/GenBank/DDBJ whole genome shotgun (WGS) entry which is preliminary data.</text>
</comment>
<evidence type="ECO:0000313" key="1">
    <source>
        <dbReference type="EMBL" id="CAK5007885.1"/>
    </source>
</evidence>
<reference evidence="1" key="1">
    <citation type="submission" date="2023-11" db="EMBL/GenBank/DDBJ databases">
        <authorList>
            <person name="Poullet M."/>
        </authorList>
    </citation>
    <scope>NUCLEOTIDE SEQUENCE</scope>
    <source>
        <strain evidence="1">E1834</strain>
    </source>
</reference>
<protein>
    <submittedName>
        <fullName evidence="1">Uncharacterized protein</fullName>
    </submittedName>
</protein>